<keyword evidence="4 10" id="KW-0808">Transferase</keyword>
<keyword evidence="6 10" id="KW-0274">FAD</keyword>
<organism evidence="13 14">
    <name type="scientific">Candidatus Limivivens intestinipullorum</name>
    <dbReference type="NCBI Taxonomy" id="2840858"/>
    <lineage>
        <taxon>Bacteria</taxon>
        <taxon>Bacillati</taxon>
        <taxon>Bacillota</taxon>
        <taxon>Clostridia</taxon>
        <taxon>Lachnospirales</taxon>
        <taxon>Lachnospiraceae</taxon>
        <taxon>Lachnospiraceae incertae sedis</taxon>
        <taxon>Candidatus Limivivens</taxon>
    </lineage>
</organism>
<sequence>MNEDSVRETRKEKAGKGRPALKKTGIHRAGKGAGRGHAAQVLAAVLLAGTLTSCQRGGAAETEPAVRDFFAMNTSVSFTAYGDGAEEALAAAEERMGQLESLWSVTEEGSEIYRVNHSGGEPVVLSRETADLAEFALEMAEETQGALEPTLYPVLEAWGFTTDEHRIPEETEIQELLSNTGYEKVRLDGETIRLPEGMELDLGAVGKGYAGDFICELLREQGITSALLDIGGNIQTIGTRPDGSDWGLGLRNPFGEGTVGVLTVSDCAVVTSGNYENYFVGEDGKTYGHILDPETGHPAESGLASVSIVTEEGKLGDALSTSLFVMGPEEAEAFWRENEDFEMIVITQEGEIIVTEGLEDRFVLGNDFQNMELQILER</sequence>
<evidence type="ECO:0000313" key="14">
    <source>
        <dbReference type="Proteomes" id="UP000823935"/>
    </source>
</evidence>
<comment type="catalytic activity">
    <reaction evidence="9 10">
        <text>L-threonyl-[protein] + FAD = FMN-L-threonyl-[protein] + AMP + H(+)</text>
        <dbReference type="Rhea" id="RHEA:36847"/>
        <dbReference type="Rhea" id="RHEA-COMP:11060"/>
        <dbReference type="Rhea" id="RHEA-COMP:11061"/>
        <dbReference type="ChEBI" id="CHEBI:15378"/>
        <dbReference type="ChEBI" id="CHEBI:30013"/>
        <dbReference type="ChEBI" id="CHEBI:57692"/>
        <dbReference type="ChEBI" id="CHEBI:74257"/>
        <dbReference type="ChEBI" id="CHEBI:456215"/>
        <dbReference type="EC" id="2.7.1.180"/>
    </reaction>
</comment>
<comment type="cofactor">
    <cofactor evidence="11">
        <name>Mg(2+)</name>
        <dbReference type="ChEBI" id="CHEBI:18420"/>
    </cofactor>
    <cofactor evidence="11">
        <name>Mn(2+)</name>
        <dbReference type="ChEBI" id="CHEBI:29035"/>
    </cofactor>
    <text evidence="11">Magnesium. Can also use manganese.</text>
</comment>
<dbReference type="PANTHER" id="PTHR30040:SF2">
    <property type="entry name" value="FAD:PROTEIN FMN TRANSFERASE"/>
    <property type="match status" value="1"/>
</dbReference>
<gene>
    <name evidence="13" type="ORF">IAB44_05320</name>
</gene>
<comment type="similarity">
    <text evidence="10">Belongs to the ApbE family.</text>
</comment>
<feature type="binding site" evidence="11">
    <location>
        <position position="317"/>
    </location>
    <ligand>
        <name>Mg(2+)</name>
        <dbReference type="ChEBI" id="CHEBI:18420"/>
    </ligand>
</feature>
<dbReference type="EMBL" id="DVIQ01000025">
    <property type="protein sequence ID" value="HIS30956.1"/>
    <property type="molecule type" value="Genomic_DNA"/>
</dbReference>
<evidence type="ECO:0000256" key="10">
    <source>
        <dbReference type="PIRNR" id="PIRNR006268"/>
    </source>
</evidence>
<reference evidence="13" key="1">
    <citation type="submission" date="2020-10" db="EMBL/GenBank/DDBJ databases">
        <authorList>
            <person name="Gilroy R."/>
        </authorList>
    </citation>
    <scope>NUCLEOTIDE SEQUENCE</scope>
    <source>
        <strain evidence="13">CHK190-19873</strain>
    </source>
</reference>
<feature type="binding site" evidence="11">
    <location>
        <position position="204"/>
    </location>
    <ligand>
        <name>Mg(2+)</name>
        <dbReference type="ChEBI" id="CHEBI:18420"/>
    </ligand>
</feature>
<keyword evidence="7 10" id="KW-0460">Magnesium</keyword>
<feature type="compositionally biased region" description="Basic and acidic residues" evidence="12">
    <location>
        <begin position="1"/>
        <end position="15"/>
    </location>
</feature>
<feature type="region of interest" description="Disordered" evidence="12">
    <location>
        <begin position="1"/>
        <end position="33"/>
    </location>
</feature>
<dbReference type="Proteomes" id="UP000823935">
    <property type="component" value="Unassembled WGS sequence"/>
</dbReference>
<evidence type="ECO:0000256" key="7">
    <source>
        <dbReference type="ARBA" id="ARBA00022842"/>
    </source>
</evidence>
<name>A0A9D1ESJ3_9FIRM</name>
<evidence type="ECO:0000256" key="12">
    <source>
        <dbReference type="SAM" id="MobiDB-lite"/>
    </source>
</evidence>
<accession>A0A9D1ESJ3</accession>
<dbReference type="PIRSF" id="PIRSF006268">
    <property type="entry name" value="ApbE"/>
    <property type="match status" value="1"/>
</dbReference>
<dbReference type="EC" id="2.7.1.180" evidence="1 10"/>
<evidence type="ECO:0000256" key="4">
    <source>
        <dbReference type="ARBA" id="ARBA00022679"/>
    </source>
</evidence>
<keyword evidence="5 10" id="KW-0479">Metal-binding</keyword>
<protein>
    <recommendedName>
        <fullName evidence="2 10">FAD:protein FMN transferase</fullName>
        <ecNumber evidence="1 10">2.7.1.180</ecNumber>
    </recommendedName>
    <alternativeName>
        <fullName evidence="8 10">Flavin transferase</fullName>
    </alternativeName>
</protein>
<reference evidence="13" key="2">
    <citation type="journal article" date="2021" name="PeerJ">
        <title>Extensive microbial diversity within the chicken gut microbiome revealed by metagenomics and culture.</title>
        <authorList>
            <person name="Gilroy R."/>
            <person name="Ravi A."/>
            <person name="Getino M."/>
            <person name="Pursley I."/>
            <person name="Horton D.L."/>
            <person name="Alikhan N.F."/>
            <person name="Baker D."/>
            <person name="Gharbi K."/>
            <person name="Hall N."/>
            <person name="Watson M."/>
            <person name="Adriaenssens E.M."/>
            <person name="Foster-Nyarko E."/>
            <person name="Jarju S."/>
            <person name="Secka A."/>
            <person name="Antonio M."/>
            <person name="Oren A."/>
            <person name="Chaudhuri R.R."/>
            <person name="La Ragione R."/>
            <person name="Hildebrand F."/>
            <person name="Pallen M.J."/>
        </authorList>
    </citation>
    <scope>NUCLEOTIDE SEQUENCE</scope>
    <source>
        <strain evidence="13">CHK190-19873</strain>
    </source>
</reference>
<dbReference type="GO" id="GO:0016740">
    <property type="term" value="F:transferase activity"/>
    <property type="evidence" value="ECO:0007669"/>
    <property type="project" value="UniProtKB-UniRule"/>
</dbReference>
<dbReference type="Gene3D" id="3.10.520.10">
    <property type="entry name" value="ApbE-like domains"/>
    <property type="match status" value="1"/>
</dbReference>
<proteinExistence type="inferred from homology"/>
<evidence type="ECO:0000256" key="9">
    <source>
        <dbReference type="ARBA" id="ARBA00048540"/>
    </source>
</evidence>
<dbReference type="GO" id="GO:0046872">
    <property type="term" value="F:metal ion binding"/>
    <property type="evidence" value="ECO:0007669"/>
    <property type="project" value="UniProtKB-UniRule"/>
</dbReference>
<evidence type="ECO:0000256" key="3">
    <source>
        <dbReference type="ARBA" id="ARBA00022630"/>
    </source>
</evidence>
<keyword evidence="3 10" id="KW-0285">Flavoprotein</keyword>
<dbReference type="PANTHER" id="PTHR30040">
    <property type="entry name" value="THIAMINE BIOSYNTHESIS LIPOPROTEIN APBE"/>
    <property type="match status" value="1"/>
</dbReference>
<evidence type="ECO:0000256" key="1">
    <source>
        <dbReference type="ARBA" id="ARBA00011955"/>
    </source>
</evidence>
<evidence type="ECO:0000256" key="6">
    <source>
        <dbReference type="ARBA" id="ARBA00022827"/>
    </source>
</evidence>
<comment type="caution">
    <text evidence="13">The sequence shown here is derived from an EMBL/GenBank/DDBJ whole genome shotgun (WGS) entry which is preliminary data.</text>
</comment>
<evidence type="ECO:0000313" key="13">
    <source>
        <dbReference type="EMBL" id="HIS30956.1"/>
    </source>
</evidence>
<dbReference type="AlphaFoldDB" id="A0A9D1ESJ3"/>
<feature type="binding site" evidence="11">
    <location>
        <position position="321"/>
    </location>
    <ligand>
        <name>Mg(2+)</name>
        <dbReference type="ChEBI" id="CHEBI:18420"/>
    </ligand>
</feature>
<evidence type="ECO:0000256" key="11">
    <source>
        <dbReference type="PIRSR" id="PIRSR006268-2"/>
    </source>
</evidence>
<evidence type="ECO:0000256" key="2">
    <source>
        <dbReference type="ARBA" id="ARBA00016337"/>
    </source>
</evidence>
<evidence type="ECO:0000256" key="5">
    <source>
        <dbReference type="ARBA" id="ARBA00022723"/>
    </source>
</evidence>
<evidence type="ECO:0000256" key="8">
    <source>
        <dbReference type="ARBA" id="ARBA00031306"/>
    </source>
</evidence>
<dbReference type="SUPFAM" id="SSF143631">
    <property type="entry name" value="ApbE-like"/>
    <property type="match status" value="1"/>
</dbReference>
<feature type="compositionally biased region" description="Basic residues" evidence="12">
    <location>
        <begin position="19"/>
        <end position="30"/>
    </location>
</feature>
<dbReference type="InterPro" id="IPR024932">
    <property type="entry name" value="ApbE"/>
</dbReference>
<dbReference type="Pfam" id="PF02424">
    <property type="entry name" value="ApbE"/>
    <property type="match status" value="1"/>
</dbReference>
<dbReference type="InterPro" id="IPR003374">
    <property type="entry name" value="ApbE-like_sf"/>
</dbReference>